<comment type="similarity">
    <text evidence="1">Belongs to the LysR transcriptional regulatory family.</text>
</comment>
<dbReference type="PRINTS" id="PR00039">
    <property type="entry name" value="HTHLYSR"/>
</dbReference>
<name>A0A4R3MVY0_9GAMM</name>
<proteinExistence type="inferred from homology"/>
<evidence type="ECO:0000313" key="7">
    <source>
        <dbReference type="Proteomes" id="UP000295717"/>
    </source>
</evidence>
<dbReference type="InterPro" id="IPR036390">
    <property type="entry name" value="WH_DNA-bd_sf"/>
</dbReference>
<protein>
    <submittedName>
        <fullName evidence="6">DNA-binding transcriptional LysR family regulator</fullName>
    </submittedName>
</protein>
<organism evidence="6 7">
    <name type="scientific">Thiobaca trueperi</name>
    <dbReference type="NCBI Taxonomy" id="127458"/>
    <lineage>
        <taxon>Bacteria</taxon>
        <taxon>Pseudomonadati</taxon>
        <taxon>Pseudomonadota</taxon>
        <taxon>Gammaproteobacteria</taxon>
        <taxon>Chromatiales</taxon>
        <taxon>Chromatiaceae</taxon>
        <taxon>Thiobaca</taxon>
    </lineage>
</organism>
<evidence type="ECO:0000256" key="2">
    <source>
        <dbReference type="ARBA" id="ARBA00023015"/>
    </source>
</evidence>
<keyword evidence="4" id="KW-0804">Transcription</keyword>
<keyword evidence="7" id="KW-1185">Reference proteome</keyword>
<reference evidence="6 7" key="1">
    <citation type="submission" date="2019-03" db="EMBL/GenBank/DDBJ databases">
        <title>Genomic Encyclopedia of Type Strains, Phase IV (KMG-IV): sequencing the most valuable type-strain genomes for metagenomic binning, comparative biology and taxonomic classification.</title>
        <authorList>
            <person name="Goeker M."/>
        </authorList>
    </citation>
    <scope>NUCLEOTIDE SEQUENCE [LARGE SCALE GENOMIC DNA]</scope>
    <source>
        <strain evidence="6 7">DSM 13587</strain>
    </source>
</reference>
<dbReference type="InterPro" id="IPR050950">
    <property type="entry name" value="HTH-type_LysR_regulators"/>
</dbReference>
<dbReference type="SUPFAM" id="SSF53850">
    <property type="entry name" value="Periplasmic binding protein-like II"/>
    <property type="match status" value="1"/>
</dbReference>
<dbReference type="SUPFAM" id="SSF46785">
    <property type="entry name" value="Winged helix' DNA-binding domain"/>
    <property type="match status" value="1"/>
</dbReference>
<dbReference type="Pfam" id="PF03466">
    <property type="entry name" value="LysR_substrate"/>
    <property type="match status" value="1"/>
</dbReference>
<dbReference type="EMBL" id="SMAO01000015">
    <property type="protein sequence ID" value="TCT18034.1"/>
    <property type="molecule type" value="Genomic_DNA"/>
</dbReference>
<dbReference type="GO" id="GO:0005829">
    <property type="term" value="C:cytosol"/>
    <property type="evidence" value="ECO:0007669"/>
    <property type="project" value="TreeGrafter"/>
</dbReference>
<dbReference type="CDD" id="cd05466">
    <property type="entry name" value="PBP2_LTTR_substrate"/>
    <property type="match status" value="1"/>
</dbReference>
<sequence>MTMGSGSQIHYKQNRLKQLRAFCHAARTGSVSAAAEKIFLSQPTVSLQIQALEREFGTVLFERRGPKIKLTPEGDLLFQMAEPLVEGMDKLHEAFATQSGRVDQGVLNIAAGESTILYILPEPVRSFVDHYPGIELKLHNVTGRDGLAMLRADEADLAVGSMLEVPDDITYRPFVSYQPTLITPRNHPLAGRESVTLDEIAPYGLILPPRHLSTWRIVDLVFKQHNLAYHVTMEAGGWEVIKKYVELGLGISIVTDVCLTGRENLGTIPLGQYFPKRSYGIVQRRGKFLSPQTKCFMKTLDRAFADRVVEPHPQTVGDAEWEDAFLG</sequence>
<dbReference type="InterPro" id="IPR036388">
    <property type="entry name" value="WH-like_DNA-bd_sf"/>
</dbReference>
<dbReference type="GO" id="GO:0003677">
    <property type="term" value="F:DNA binding"/>
    <property type="evidence" value="ECO:0007669"/>
    <property type="project" value="UniProtKB-KW"/>
</dbReference>
<dbReference type="Gene3D" id="3.40.190.10">
    <property type="entry name" value="Periplasmic binding protein-like II"/>
    <property type="match status" value="2"/>
</dbReference>
<dbReference type="PROSITE" id="PS50931">
    <property type="entry name" value="HTH_LYSR"/>
    <property type="match status" value="1"/>
</dbReference>
<evidence type="ECO:0000259" key="5">
    <source>
        <dbReference type="PROSITE" id="PS50931"/>
    </source>
</evidence>
<dbReference type="Proteomes" id="UP000295717">
    <property type="component" value="Unassembled WGS sequence"/>
</dbReference>
<dbReference type="AlphaFoldDB" id="A0A4R3MVY0"/>
<feature type="domain" description="HTH lysR-type" evidence="5">
    <location>
        <begin position="14"/>
        <end position="71"/>
    </location>
</feature>
<dbReference type="InterPro" id="IPR000847">
    <property type="entry name" value="LysR_HTH_N"/>
</dbReference>
<dbReference type="InterPro" id="IPR005119">
    <property type="entry name" value="LysR_subst-bd"/>
</dbReference>
<dbReference type="GO" id="GO:0003700">
    <property type="term" value="F:DNA-binding transcription factor activity"/>
    <property type="evidence" value="ECO:0007669"/>
    <property type="project" value="InterPro"/>
</dbReference>
<dbReference type="FunFam" id="1.10.10.10:FF:000001">
    <property type="entry name" value="LysR family transcriptional regulator"/>
    <property type="match status" value="1"/>
</dbReference>
<accession>A0A4R3MVY0</accession>
<dbReference type="Gene3D" id="1.10.10.10">
    <property type="entry name" value="Winged helix-like DNA-binding domain superfamily/Winged helix DNA-binding domain"/>
    <property type="match status" value="1"/>
</dbReference>
<evidence type="ECO:0000256" key="4">
    <source>
        <dbReference type="ARBA" id="ARBA00023163"/>
    </source>
</evidence>
<evidence type="ECO:0000313" key="6">
    <source>
        <dbReference type="EMBL" id="TCT18034.1"/>
    </source>
</evidence>
<dbReference type="PANTHER" id="PTHR30419:SF8">
    <property type="entry name" value="NITROGEN ASSIMILATION TRANSCRIPTIONAL ACTIVATOR-RELATED"/>
    <property type="match status" value="1"/>
</dbReference>
<keyword evidence="3 6" id="KW-0238">DNA-binding</keyword>
<evidence type="ECO:0000256" key="3">
    <source>
        <dbReference type="ARBA" id="ARBA00023125"/>
    </source>
</evidence>
<dbReference type="PANTHER" id="PTHR30419">
    <property type="entry name" value="HTH-TYPE TRANSCRIPTIONAL REGULATOR YBHD"/>
    <property type="match status" value="1"/>
</dbReference>
<dbReference type="Pfam" id="PF00126">
    <property type="entry name" value="HTH_1"/>
    <property type="match status" value="1"/>
</dbReference>
<comment type="caution">
    <text evidence="6">The sequence shown here is derived from an EMBL/GenBank/DDBJ whole genome shotgun (WGS) entry which is preliminary data.</text>
</comment>
<evidence type="ECO:0000256" key="1">
    <source>
        <dbReference type="ARBA" id="ARBA00009437"/>
    </source>
</evidence>
<keyword evidence="2" id="KW-0805">Transcription regulation</keyword>
<gene>
    <name evidence="6" type="ORF">EDC35_1159</name>
</gene>